<dbReference type="InterPro" id="IPR002219">
    <property type="entry name" value="PKC_DAG/PE"/>
</dbReference>
<dbReference type="AlphaFoldDB" id="A0AAN9AD49"/>
<comment type="caution">
    <text evidence="4">The sequence shown here is derived from an EMBL/GenBank/DDBJ whole genome shotgun (WGS) entry which is preliminary data.</text>
</comment>
<feature type="region of interest" description="Disordered" evidence="2">
    <location>
        <begin position="1"/>
        <end position="41"/>
    </location>
</feature>
<keyword evidence="1" id="KW-0175">Coiled coil</keyword>
<name>A0AAN9AD49_HALRR</name>
<evidence type="ECO:0000256" key="1">
    <source>
        <dbReference type="SAM" id="Coils"/>
    </source>
</evidence>
<evidence type="ECO:0000259" key="3">
    <source>
        <dbReference type="PROSITE" id="PS50081"/>
    </source>
</evidence>
<keyword evidence="5" id="KW-1185">Reference proteome</keyword>
<protein>
    <recommendedName>
        <fullName evidence="3">Phorbol-ester/DAG-type domain-containing protein</fullName>
    </recommendedName>
</protein>
<sequence>MTSTFGKKDKDKNRWEQKKKATGDAAGKPAPDSVVDNGVPGGRTRDVCNHCDAVVMNRGKNSDGLFCDYCNYWYHARCQGPIRQKVDENTKRIEKLEERADQQEAVIEKSVSDEVTRCLNDNTETKVQREWANIKDREVRARNVMFTGIVESRNGDKHVRKQEDIGKIEALLVNDLSIDLEQVKITNAIWIGKQTMKSEDNRPNSRLMKVMFENEKMASLVAISAKKLSESTDEDEKNVKIFS</sequence>
<feature type="domain" description="Phorbol-ester/DAG-type" evidence="3">
    <location>
        <begin position="31"/>
        <end position="86"/>
    </location>
</feature>
<evidence type="ECO:0000256" key="2">
    <source>
        <dbReference type="SAM" id="MobiDB-lite"/>
    </source>
</evidence>
<dbReference type="Proteomes" id="UP001381693">
    <property type="component" value="Unassembled WGS sequence"/>
</dbReference>
<feature type="coiled-coil region" evidence="1">
    <location>
        <begin position="86"/>
        <end position="113"/>
    </location>
</feature>
<dbReference type="InterPro" id="IPR013083">
    <property type="entry name" value="Znf_RING/FYVE/PHD"/>
</dbReference>
<accession>A0AAN9AD49</accession>
<dbReference type="Gene3D" id="3.30.40.10">
    <property type="entry name" value="Zinc/RING finger domain, C3HC4 (zinc finger)"/>
    <property type="match status" value="1"/>
</dbReference>
<reference evidence="4 5" key="1">
    <citation type="submission" date="2023-11" db="EMBL/GenBank/DDBJ databases">
        <title>Halocaridina rubra genome assembly.</title>
        <authorList>
            <person name="Smith C."/>
        </authorList>
    </citation>
    <scope>NUCLEOTIDE SEQUENCE [LARGE SCALE GENOMIC DNA]</scope>
    <source>
        <strain evidence="4">EP-1</strain>
        <tissue evidence="4">Whole</tissue>
    </source>
</reference>
<evidence type="ECO:0000313" key="4">
    <source>
        <dbReference type="EMBL" id="KAK7084143.1"/>
    </source>
</evidence>
<dbReference type="PROSITE" id="PS50081">
    <property type="entry name" value="ZF_DAG_PE_2"/>
    <property type="match status" value="1"/>
</dbReference>
<feature type="compositionally biased region" description="Basic and acidic residues" evidence="2">
    <location>
        <begin position="1"/>
        <end position="22"/>
    </location>
</feature>
<proteinExistence type="predicted"/>
<organism evidence="4 5">
    <name type="scientific">Halocaridina rubra</name>
    <name type="common">Hawaiian red shrimp</name>
    <dbReference type="NCBI Taxonomy" id="373956"/>
    <lineage>
        <taxon>Eukaryota</taxon>
        <taxon>Metazoa</taxon>
        <taxon>Ecdysozoa</taxon>
        <taxon>Arthropoda</taxon>
        <taxon>Crustacea</taxon>
        <taxon>Multicrustacea</taxon>
        <taxon>Malacostraca</taxon>
        <taxon>Eumalacostraca</taxon>
        <taxon>Eucarida</taxon>
        <taxon>Decapoda</taxon>
        <taxon>Pleocyemata</taxon>
        <taxon>Caridea</taxon>
        <taxon>Atyoidea</taxon>
        <taxon>Atyidae</taxon>
        <taxon>Halocaridina</taxon>
    </lineage>
</organism>
<dbReference type="InterPro" id="IPR011011">
    <property type="entry name" value="Znf_FYVE_PHD"/>
</dbReference>
<dbReference type="EMBL" id="JAXCGZ010002247">
    <property type="protein sequence ID" value="KAK7084143.1"/>
    <property type="molecule type" value="Genomic_DNA"/>
</dbReference>
<evidence type="ECO:0000313" key="5">
    <source>
        <dbReference type="Proteomes" id="UP001381693"/>
    </source>
</evidence>
<gene>
    <name evidence="4" type="ORF">SK128_005814</name>
</gene>
<dbReference type="SUPFAM" id="SSF57903">
    <property type="entry name" value="FYVE/PHD zinc finger"/>
    <property type="match status" value="1"/>
</dbReference>